<dbReference type="STRING" id="307972.A0A2G8JW32"/>
<name>A0A2G8JW32_STIJA</name>
<feature type="compositionally biased region" description="Basic and acidic residues" evidence="1">
    <location>
        <begin position="672"/>
        <end position="687"/>
    </location>
</feature>
<dbReference type="PANTHER" id="PTHR14625">
    <property type="entry name" value="MICROCEPHALIN"/>
    <property type="match status" value="1"/>
</dbReference>
<feature type="compositionally biased region" description="Basic and acidic residues" evidence="1">
    <location>
        <begin position="619"/>
        <end position="632"/>
    </location>
</feature>
<dbReference type="PROSITE" id="PS50172">
    <property type="entry name" value="BRCT"/>
    <property type="match status" value="1"/>
</dbReference>
<feature type="compositionally biased region" description="Basic and acidic residues" evidence="1">
    <location>
        <begin position="711"/>
        <end position="725"/>
    </location>
</feature>
<feature type="compositionally biased region" description="Basic residues" evidence="1">
    <location>
        <begin position="546"/>
        <end position="562"/>
    </location>
</feature>
<dbReference type="SUPFAM" id="SSF52113">
    <property type="entry name" value="BRCT domain"/>
    <property type="match status" value="1"/>
</dbReference>
<feature type="compositionally biased region" description="Basic and acidic residues" evidence="1">
    <location>
        <begin position="423"/>
        <end position="437"/>
    </location>
</feature>
<dbReference type="Proteomes" id="UP000230750">
    <property type="component" value="Unassembled WGS sequence"/>
</dbReference>
<evidence type="ECO:0000259" key="2">
    <source>
        <dbReference type="PROSITE" id="PS50172"/>
    </source>
</evidence>
<feature type="compositionally biased region" description="Basic and acidic residues" evidence="1">
    <location>
        <begin position="577"/>
        <end position="586"/>
    </location>
</feature>
<dbReference type="PANTHER" id="PTHR14625:SF3">
    <property type="entry name" value="MICROCEPHALIN"/>
    <property type="match status" value="1"/>
</dbReference>
<feature type="compositionally biased region" description="Basic and acidic residues" evidence="1">
    <location>
        <begin position="776"/>
        <end position="785"/>
    </location>
</feature>
<keyword evidence="4" id="KW-1185">Reference proteome</keyword>
<dbReference type="CDD" id="cd17716">
    <property type="entry name" value="BRCT_microcephalin_rpt1"/>
    <property type="match status" value="1"/>
</dbReference>
<feature type="domain" description="BRCT" evidence="2">
    <location>
        <begin position="14"/>
        <end position="104"/>
    </location>
</feature>
<protein>
    <submittedName>
        <fullName evidence="3">Putative microcephalin isoform X2</fullName>
    </submittedName>
</protein>
<dbReference type="InterPro" id="IPR036420">
    <property type="entry name" value="BRCT_dom_sf"/>
</dbReference>
<feature type="compositionally biased region" description="Polar residues" evidence="1">
    <location>
        <begin position="728"/>
        <end position="738"/>
    </location>
</feature>
<feature type="region of interest" description="Disordered" evidence="1">
    <location>
        <begin position="287"/>
        <end position="481"/>
    </location>
</feature>
<evidence type="ECO:0000313" key="4">
    <source>
        <dbReference type="Proteomes" id="UP000230750"/>
    </source>
</evidence>
<dbReference type="InterPro" id="IPR001357">
    <property type="entry name" value="BRCT_dom"/>
</dbReference>
<feature type="compositionally biased region" description="Polar residues" evidence="1">
    <location>
        <begin position="394"/>
        <end position="407"/>
    </location>
</feature>
<comment type="caution">
    <text evidence="3">The sequence shown here is derived from an EMBL/GenBank/DDBJ whole genome shotgun (WGS) entry which is preliminary data.</text>
</comment>
<evidence type="ECO:0000256" key="1">
    <source>
        <dbReference type="SAM" id="MobiDB-lite"/>
    </source>
</evidence>
<feature type="compositionally biased region" description="Basic and acidic residues" evidence="1">
    <location>
        <begin position="803"/>
        <end position="816"/>
    </location>
</feature>
<dbReference type="EMBL" id="MRZV01001185">
    <property type="protein sequence ID" value="PIK39929.1"/>
    <property type="molecule type" value="Genomic_DNA"/>
</dbReference>
<evidence type="ECO:0000313" key="3">
    <source>
        <dbReference type="EMBL" id="PIK39929.1"/>
    </source>
</evidence>
<gene>
    <name evidence="3" type="ORF">BSL78_23219</name>
</gene>
<proteinExistence type="predicted"/>
<feature type="compositionally biased region" description="Basic and acidic residues" evidence="1">
    <location>
        <begin position="649"/>
        <end position="663"/>
    </location>
</feature>
<dbReference type="InterPro" id="IPR022047">
    <property type="entry name" value="Microcephalin-like"/>
</dbReference>
<dbReference type="Pfam" id="PF12738">
    <property type="entry name" value="PTCB-BRCT"/>
    <property type="match status" value="1"/>
</dbReference>
<sequence>MDLHDNEVHCISEDDKFVLKDVVAYVEVRTKTENRSRGVQYQLEQLGANVVSKLSNNVTHLIWKDGKKPTLERARKRGIHVVSVLWVESCKQNQEHVAEKMFPVVGKEEGSPLFVPRTRRRKFMEPKDLEEDLQDSRERLAKRRKRDVPSPISIPGRVLVKDTPYRQSPAWYLPGPPFSPSLIPSTPDSMRACLDKLKAIRTQSPVDHQKPCLGDSPTCATFNSSSSGHCSPIEKPEIVSSLIDRLLYSDTDEPSPLEKVCLASKKTVHHHGDKTKYSKVLFQANPSVNGQDKSMPQDDITGNPCEGTEIQKGREYSSPVPTHGDDKCTGVEEVIAASVPRKGRSSSAKVTREDSPSVKKIQPSGLSRRDLGGAKGDIRKTKRSSYISRKGVDSSLNDVINMKSSNGEGPLNVGNESVSNLSEKPKEPVARERKGPESADVSMEATDSEMRATPRGSKLGRRRSSRRSTMSNPFSQGGLEEDLSSQKKEVICVTTSTKDHFCFDVVTECPGRISESVKQTTMIDITNSVQLQKGIVCGEKGAKVKGHSKQLSRKSKIKRGSKVRPESESPTIVLDSPEDRLTREQVNDDGCNNAERLDEDVKEMKKDNKRTQFTPNDGSLDRDDAENSKEELSETPGQKRSLTETSGEEIAKRKPTENSKEELSETPGHKRSLTETSREEIAKRKPTENSNEELSETPGHKRSLTETSGEEIAKRKPTENSKEELSETPGQKRSLTETSGEEIAKRKPKRRRLLKMQQSDEPPSILIEPKASSCDNVKEHKDGLSIRRSSLAKRKQPVGGDDSSSRGEAKKNEGIIRKSTHIIHSQLKFRDVSAN</sequence>
<organism evidence="3 4">
    <name type="scientific">Stichopus japonicus</name>
    <name type="common">Sea cucumber</name>
    <dbReference type="NCBI Taxonomy" id="307972"/>
    <lineage>
        <taxon>Eukaryota</taxon>
        <taxon>Metazoa</taxon>
        <taxon>Echinodermata</taxon>
        <taxon>Eleutherozoa</taxon>
        <taxon>Echinozoa</taxon>
        <taxon>Holothuroidea</taxon>
        <taxon>Aspidochirotacea</taxon>
        <taxon>Aspidochirotida</taxon>
        <taxon>Stichopodidae</taxon>
        <taxon>Apostichopus</taxon>
    </lineage>
</organism>
<accession>A0A2G8JW32</accession>
<dbReference type="AlphaFoldDB" id="A0A2G8JW32"/>
<dbReference type="OrthoDB" id="2384350at2759"/>
<feature type="region of interest" description="Disordered" evidence="1">
    <location>
        <begin position="546"/>
        <end position="819"/>
    </location>
</feature>
<dbReference type="Gene3D" id="3.40.50.10190">
    <property type="entry name" value="BRCT domain"/>
    <property type="match status" value="1"/>
</dbReference>
<feature type="compositionally biased region" description="Polar residues" evidence="1">
    <location>
        <begin position="635"/>
        <end position="645"/>
    </location>
</feature>
<reference evidence="3 4" key="1">
    <citation type="journal article" date="2017" name="PLoS Biol.">
        <title>The sea cucumber genome provides insights into morphological evolution and visceral regeneration.</title>
        <authorList>
            <person name="Zhang X."/>
            <person name="Sun L."/>
            <person name="Yuan J."/>
            <person name="Sun Y."/>
            <person name="Gao Y."/>
            <person name="Zhang L."/>
            <person name="Li S."/>
            <person name="Dai H."/>
            <person name="Hamel J.F."/>
            <person name="Liu C."/>
            <person name="Yu Y."/>
            <person name="Liu S."/>
            <person name="Lin W."/>
            <person name="Guo K."/>
            <person name="Jin S."/>
            <person name="Xu P."/>
            <person name="Storey K.B."/>
            <person name="Huan P."/>
            <person name="Zhang T."/>
            <person name="Zhou Y."/>
            <person name="Zhang J."/>
            <person name="Lin C."/>
            <person name="Li X."/>
            <person name="Xing L."/>
            <person name="Huo D."/>
            <person name="Sun M."/>
            <person name="Wang L."/>
            <person name="Mercier A."/>
            <person name="Li F."/>
            <person name="Yang H."/>
            <person name="Xiang J."/>
        </authorList>
    </citation>
    <scope>NUCLEOTIDE SEQUENCE [LARGE SCALE GENOMIC DNA]</scope>
    <source>
        <strain evidence="3">Shaxun</strain>
        <tissue evidence="3">Muscle</tissue>
    </source>
</reference>
<dbReference type="GO" id="GO:0000278">
    <property type="term" value="P:mitotic cell cycle"/>
    <property type="evidence" value="ECO:0007669"/>
    <property type="project" value="TreeGrafter"/>
</dbReference>
<feature type="compositionally biased region" description="Basic and acidic residues" evidence="1">
    <location>
        <begin position="367"/>
        <end position="379"/>
    </location>
</feature>